<sequence>MAALSKIPHSCYEIGHTWSPSCVQSAVDVTRGALEVSFKIYAPLYLIAAILRRRKKDYYLKRLLPEILWSTSFLTANGGLYIVFFCILRKLLGGFNSWSAGFGSALPASYIAILVERKSRRGLLTIYMANLATETLFRMAVTRGMVKPIRHGELNLFCSFFCCRSKDGLKGFAFSALKFIIGKEEIPNHSVMAAEHTCTRPLERTAAIETGEDSPASAERPSSRRKTLLAYTRELLESICKKGPRHRCCKHYQDNCISYCIKGFVRMFSVGYLIQCCLKVPSTFRQMFSKPSRLPSLFYNKENFQLGAFLGSFVSIYKGTSCLLRWLRNIDDELHALIAGFLAGMSMFFYKSTTISMYLFTKLVETMYFKGIEAGRFPYFPHADTVLYAISTAICFQAAVMEVQNLRPTYWKFLLRLTKGRFALMNRQVLDVFGTQASRDFKGFVPKLDPRFTTILTPGFCFPNLHC</sequence>
<feature type="transmembrane region" description="Helical" evidence="8">
    <location>
        <begin position="304"/>
        <end position="324"/>
    </location>
</feature>
<dbReference type="PANTHER" id="PTHR12459:SF15">
    <property type="entry name" value="TRANSMEMBRANE PROTEIN 135"/>
    <property type="match status" value="1"/>
</dbReference>
<feature type="transmembrane region" description="Helical" evidence="8">
    <location>
        <begin position="72"/>
        <end position="92"/>
    </location>
</feature>
<proteinExistence type="inferred from homology"/>
<evidence type="ECO:0000256" key="4">
    <source>
        <dbReference type="ARBA" id="ARBA00022692"/>
    </source>
</evidence>
<reference evidence="10" key="1">
    <citation type="submission" date="2021-04" db="EMBL/GenBank/DDBJ databases">
        <authorList>
            <consortium name="Wellcome Sanger Institute Data Sharing"/>
        </authorList>
    </citation>
    <scope>NUCLEOTIDE SEQUENCE [LARGE SCALE GENOMIC DNA]</scope>
</reference>
<protein>
    <recommendedName>
        <fullName evidence="3">Transmembrane protein 135</fullName>
    </recommendedName>
</protein>
<comment type="function">
    <text evidence="7">Involved in mitochondrial metabolism by regulating the balance between mitochondrial fusion and fission. May act as a regulator of mitochondrial fission that promotes DNM1L-dependent fission through activation of DNM1L. May be involved in peroxisome organization.</text>
</comment>
<dbReference type="Ensembl" id="ENSSAUT00010047078.1">
    <property type="protein sequence ID" value="ENSSAUP00010044770.1"/>
    <property type="gene ID" value="ENSSAUG00010018711.1"/>
</dbReference>
<keyword evidence="6 8" id="KW-0472">Membrane</keyword>
<comment type="subcellular location">
    <subcellularLocation>
        <location evidence="1">Endomembrane system</location>
        <topology evidence="1">Multi-pass membrane protein</topology>
    </subcellularLocation>
</comment>
<evidence type="ECO:0000256" key="2">
    <source>
        <dbReference type="ARBA" id="ARBA00008924"/>
    </source>
</evidence>
<evidence type="ECO:0000256" key="1">
    <source>
        <dbReference type="ARBA" id="ARBA00004127"/>
    </source>
</evidence>
<feature type="transmembrane region" description="Helical" evidence="8">
    <location>
        <begin position="336"/>
        <end position="360"/>
    </location>
</feature>
<evidence type="ECO:0000256" key="6">
    <source>
        <dbReference type="ARBA" id="ARBA00023136"/>
    </source>
</evidence>
<feature type="domain" description="Transmembrane protein 135 N-terminal" evidence="9">
    <location>
        <begin position="8"/>
        <end position="141"/>
    </location>
</feature>
<dbReference type="AlphaFoldDB" id="A0A671X775"/>
<dbReference type="Proteomes" id="UP000472265">
    <property type="component" value="Chromosome 13"/>
</dbReference>
<reference evidence="10" key="3">
    <citation type="submission" date="2025-09" db="UniProtKB">
        <authorList>
            <consortium name="Ensembl"/>
        </authorList>
    </citation>
    <scope>IDENTIFICATION</scope>
</reference>
<evidence type="ECO:0000259" key="9">
    <source>
        <dbReference type="Pfam" id="PF15982"/>
    </source>
</evidence>
<accession>A0A671X775</accession>
<comment type="similarity">
    <text evidence="2">Belongs to the TMEM135 family.</text>
</comment>
<dbReference type="Pfam" id="PF15982">
    <property type="entry name" value="TMEM135_C_rich"/>
    <property type="match status" value="1"/>
</dbReference>
<reference evidence="10" key="2">
    <citation type="submission" date="2025-08" db="UniProtKB">
        <authorList>
            <consortium name="Ensembl"/>
        </authorList>
    </citation>
    <scope>IDENTIFICATION</scope>
</reference>
<feature type="transmembrane region" description="Helical" evidence="8">
    <location>
        <begin position="98"/>
        <end position="115"/>
    </location>
</feature>
<evidence type="ECO:0000256" key="3">
    <source>
        <dbReference type="ARBA" id="ARBA00014511"/>
    </source>
</evidence>
<dbReference type="GO" id="GO:0012505">
    <property type="term" value="C:endomembrane system"/>
    <property type="evidence" value="ECO:0007669"/>
    <property type="project" value="UniProtKB-SubCell"/>
</dbReference>
<keyword evidence="11" id="KW-1185">Reference proteome</keyword>
<dbReference type="Pfam" id="PF02466">
    <property type="entry name" value="Tim17"/>
    <property type="match status" value="1"/>
</dbReference>
<dbReference type="InterPro" id="IPR031926">
    <property type="entry name" value="TMEM135_N"/>
</dbReference>
<keyword evidence="4 8" id="KW-0812">Transmembrane</keyword>
<dbReference type="GeneTree" id="ENSGT00390000000303"/>
<evidence type="ECO:0000256" key="5">
    <source>
        <dbReference type="ARBA" id="ARBA00022989"/>
    </source>
</evidence>
<organism evidence="10 11">
    <name type="scientific">Sparus aurata</name>
    <name type="common">Gilthead sea bream</name>
    <dbReference type="NCBI Taxonomy" id="8175"/>
    <lineage>
        <taxon>Eukaryota</taxon>
        <taxon>Metazoa</taxon>
        <taxon>Chordata</taxon>
        <taxon>Craniata</taxon>
        <taxon>Vertebrata</taxon>
        <taxon>Euteleostomi</taxon>
        <taxon>Actinopterygii</taxon>
        <taxon>Neopterygii</taxon>
        <taxon>Teleostei</taxon>
        <taxon>Neoteleostei</taxon>
        <taxon>Acanthomorphata</taxon>
        <taxon>Eupercaria</taxon>
        <taxon>Spariformes</taxon>
        <taxon>Sparidae</taxon>
        <taxon>Sparus</taxon>
    </lineage>
</organism>
<evidence type="ECO:0000256" key="7">
    <source>
        <dbReference type="ARBA" id="ARBA00045417"/>
    </source>
</evidence>
<evidence type="ECO:0000313" key="10">
    <source>
        <dbReference type="Ensembl" id="ENSSAUP00010044770.1"/>
    </source>
</evidence>
<dbReference type="PANTHER" id="PTHR12459">
    <property type="entry name" value="TRANSMEMBRANE PROTEIN 135-RELATED"/>
    <property type="match status" value="1"/>
</dbReference>
<evidence type="ECO:0000256" key="8">
    <source>
        <dbReference type="SAM" id="Phobius"/>
    </source>
</evidence>
<name>A0A671X775_SPAAU</name>
<dbReference type="InterPro" id="IPR026749">
    <property type="entry name" value="Tmem135"/>
</dbReference>
<keyword evidence="5 8" id="KW-1133">Transmembrane helix</keyword>
<evidence type="ECO:0000313" key="11">
    <source>
        <dbReference type="Proteomes" id="UP000472265"/>
    </source>
</evidence>
<gene>
    <name evidence="10" type="primary">TMEM135</name>
    <name evidence="10" type="synonym">tmem135</name>
</gene>